<reference evidence="7" key="1">
    <citation type="submission" date="2022-07" db="EMBL/GenBank/DDBJ databases">
        <title>Phylogenomic reconstructions and comparative analyses of Kickxellomycotina fungi.</title>
        <authorList>
            <person name="Reynolds N.K."/>
            <person name="Stajich J.E."/>
            <person name="Barry K."/>
            <person name="Grigoriev I.V."/>
            <person name="Crous P."/>
            <person name="Smith M.E."/>
        </authorList>
    </citation>
    <scope>NUCLEOTIDE SEQUENCE</scope>
    <source>
        <strain evidence="7">NBRC 100468</strain>
    </source>
</reference>
<sequence length="292" mass="31642">MKLMPLCYNFLNMAGPRKAAVFEKFMGMTDLVPIFGESANRWMPGLILLPAALTYFNVHSRIMNWLVTDMNADDGYGNDNYGNSDRHSGGEGMALIHSARRLAQTKGPSWARHLNLIGVYLLVDEGYHIGTPEDSASTTTDVSSQNQNYTTTSGNVWTSSRLYSNTHDGLFQTSNNIANSVNGGNVDEANVGSGMGPSGIAARLDRRLDSNNNSNGSTSPRLSLSTPLLSNMVGGGAPSSLHQNKPGNSGRLEPPEQNFSFNPWQQQQSTIRNNNNNNIKNNGASDGRRGQS</sequence>
<dbReference type="PANTHER" id="PTHR21355:SF0">
    <property type="entry name" value="G-PROTEIN COUPLED RECEPTOR-ASSOCIATED PROTEIN LMBRD2"/>
    <property type="match status" value="1"/>
</dbReference>
<keyword evidence="8" id="KW-1185">Reference proteome</keyword>
<comment type="subcellular location">
    <subcellularLocation>
        <location evidence="1">Membrane</location>
        <topology evidence="1">Multi-pass membrane protein</topology>
    </subcellularLocation>
</comment>
<feature type="region of interest" description="Disordered" evidence="6">
    <location>
        <begin position="208"/>
        <end position="292"/>
    </location>
</feature>
<feature type="region of interest" description="Disordered" evidence="6">
    <location>
        <begin position="132"/>
        <end position="155"/>
    </location>
</feature>
<keyword evidence="4" id="KW-1133">Transmembrane helix</keyword>
<dbReference type="Proteomes" id="UP001150538">
    <property type="component" value="Unassembled WGS sequence"/>
</dbReference>
<evidence type="ECO:0000313" key="8">
    <source>
        <dbReference type="Proteomes" id="UP001150538"/>
    </source>
</evidence>
<dbReference type="GO" id="GO:0016020">
    <property type="term" value="C:membrane"/>
    <property type="evidence" value="ECO:0007669"/>
    <property type="project" value="UniProtKB-SubCell"/>
</dbReference>
<feature type="compositionally biased region" description="Polar residues" evidence="6">
    <location>
        <begin position="257"/>
        <end position="272"/>
    </location>
</feature>
<dbReference type="AlphaFoldDB" id="A0A9W8DVE2"/>
<feature type="compositionally biased region" description="Low complexity" evidence="6">
    <location>
        <begin position="217"/>
        <end position="230"/>
    </location>
</feature>
<feature type="compositionally biased region" description="Low complexity" evidence="6">
    <location>
        <begin position="273"/>
        <end position="282"/>
    </location>
</feature>
<feature type="compositionally biased region" description="Polar residues" evidence="6">
    <location>
        <begin position="134"/>
        <end position="155"/>
    </location>
</feature>
<accession>A0A9W8DVE2</accession>
<evidence type="ECO:0000256" key="4">
    <source>
        <dbReference type="ARBA" id="ARBA00022989"/>
    </source>
</evidence>
<comment type="similarity">
    <text evidence="2">Belongs to the LIMR family.</text>
</comment>
<dbReference type="PANTHER" id="PTHR21355">
    <property type="entry name" value="G-PROTEIN COUPLED RECEPTOR-ASSOCIATED PROTEIN LMBRD2"/>
    <property type="match status" value="1"/>
</dbReference>
<gene>
    <name evidence="7" type="ORF">H4219_001397</name>
</gene>
<dbReference type="OrthoDB" id="203099at2759"/>
<keyword evidence="3" id="KW-0812">Transmembrane</keyword>
<proteinExistence type="inferred from homology"/>
<keyword evidence="5" id="KW-0472">Membrane</keyword>
<dbReference type="InterPro" id="IPR051584">
    <property type="entry name" value="GPCR-associated_LMBR1"/>
</dbReference>
<comment type="caution">
    <text evidence="7">The sequence shown here is derived from an EMBL/GenBank/DDBJ whole genome shotgun (WGS) entry which is preliminary data.</text>
</comment>
<evidence type="ECO:0000313" key="7">
    <source>
        <dbReference type="EMBL" id="KAJ1920284.1"/>
    </source>
</evidence>
<evidence type="ECO:0000256" key="2">
    <source>
        <dbReference type="ARBA" id="ARBA00010487"/>
    </source>
</evidence>
<organism evidence="7 8">
    <name type="scientific">Mycoemilia scoparia</name>
    <dbReference type="NCBI Taxonomy" id="417184"/>
    <lineage>
        <taxon>Eukaryota</taxon>
        <taxon>Fungi</taxon>
        <taxon>Fungi incertae sedis</taxon>
        <taxon>Zoopagomycota</taxon>
        <taxon>Kickxellomycotina</taxon>
        <taxon>Kickxellomycetes</taxon>
        <taxon>Kickxellales</taxon>
        <taxon>Kickxellaceae</taxon>
        <taxon>Mycoemilia</taxon>
    </lineage>
</organism>
<protein>
    <submittedName>
        <fullName evidence="7">Uncharacterized protein</fullName>
    </submittedName>
</protein>
<evidence type="ECO:0000256" key="6">
    <source>
        <dbReference type="SAM" id="MobiDB-lite"/>
    </source>
</evidence>
<evidence type="ECO:0000256" key="5">
    <source>
        <dbReference type="ARBA" id="ARBA00023136"/>
    </source>
</evidence>
<evidence type="ECO:0000256" key="3">
    <source>
        <dbReference type="ARBA" id="ARBA00022692"/>
    </source>
</evidence>
<dbReference type="EMBL" id="JANBPU010000015">
    <property type="protein sequence ID" value="KAJ1920284.1"/>
    <property type="molecule type" value="Genomic_DNA"/>
</dbReference>
<name>A0A9W8DVE2_9FUNG</name>
<evidence type="ECO:0000256" key="1">
    <source>
        <dbReference type="ARBA" id="ARBA00004141"/>
    </source>
</evidence>